<proteinExistence type="predicted"/>
<keyword evidence="1" id="KW-1133">Transmembrane helix</keyword>
<gene>
    <name evidence="3" type="ORF">Enr10x_04110</name>
</gene>
<dbReference type="CDD" id="cd02440">
    <property type="entry name" value="AdoMet_MTases"/>
    <property type="match status" value="1"/>
</dbReference>
<sequence length="521" mass="58047">MSDDSTDQTSDNVQKAADNKFEIITKYIASGTLIVLSTIFYFGSDRSVGPMIICAVMAIVGSVLLVVGPAKWLINLIAGKVVITPMKVNKSPIPLKGIPKIRVKAPPPDLEKRRSYGASKSVPKTESRLVELPDYSAIPSTDPTVPTYVINEECEIVDWNNAFALAFDNSMEGHRGTPILEWVYRLDNWKEVIDHGEALFSMPSLPPYDCEDILYTSESFGLLRVKKHAYHIPTSTEGQYDGWIVVLDVEFADETNRLLYLERCFDLVQMDLLWSDYALSYDAVLTASDTYPKLLRLMIGEDKIDDFHLKPIAAGAKVLDLGAGTGNLTEMLAKPDDGRTIVAIENNRLMFDLMRRKLKRIGDKVLRSDTSGPGVVTVREHATKLEGLDADFFDVVIANNTLYLLEDPVGLLSECARVLKPGGEIRISGPKKDTNLNQLFGRIRADLTGKNQFKHLQQHYEKVKRINERRLAPNLYRWDVSDVTSLLKEAGFDEIGPTTTRAYAGQAMIVVARTSSNNVDA</sequence>
<dbReference type="SUPFAM" id="SSF53335">
    <property type="entry name" value="S-adenosyl-L-methionine-dependent methyltransferases"/>
    <property type="match status" value="1"/>
</dbReference>
<dbReference type="PANTHER" id="PTHR42912">
    <property type="entry name" value="METHYLTRANSFERASE"/>
    <property type="match status" value="1"/>
</dbReference>
<evidence type="ECO:0000313" key="4">
    <source>
        <dbReference type="Proteomes" id="UP000315647"/>
    </source>
</evidence>
<reference evidence="3 4" key="1">
    <citation type="submission" date="2019-03" db="EMBL/GenBank/DDBJ databases">
        <title>Deep-cultivation of Planctomycetes and their phenomic and genomic characterization uncovers novel biology.</title>
        <authorList>
            <person name="Wiegand S."/>
            <person name="Jogler M."/>
            <person name="Boedeker C."/>
            <person name="Pinto D."/>
            <person name="Vollmers J."/>
            <person name="Rivas-Marin E."/>
            <person name="Kohn T."/>
            <person name="Peeters S.H."/>
            <person name="Heuer A."/>
            <person name="Rast P."/>
            <person name="Oberbeckmann S."/>
            <person name="Bunk B."/>
            <person name="Jeske O."/>
            <person name="Meyerdierks A."/>
            <person name="Storesund J.E."/>
            <person name="Kallscheuer N."/>
            <person name="Luecker S."/>
            <person name="Lage O.M."/>
            <person name="Pohl T."/>
            <person name="Merkel B.J."/>
            <person name="Hornburger P."/>
            <person name="Mueller R.-W."/>
            <person name="Bruemmer F."/>
            <person name="Labrenz M."/>
            <person name="Spormann A.M."/>
            <person name="Op den Camp H."/>
            <person name="Overmann J."/>
            <person name="Amann R."/>
            <person name="Jetten M.S.M."/>
            <person name="Mascher T."/>
            <person name="Medema M.H."/>
            <person name="Devos D.P."/>
            <person name="Kaster A.-K."/>
            <person name="Ovreas L."/>
            <person name="Rohde M."/>
            <person name="Galperin M.Y."/>
            <person name="Jogler C."/>
        </authorList>
    </citation>
    <scope>NUCLEOTIDE SEQUENCE [LARGE SCALE GENOMIC DNA]</scope>
    <source>
        <strain evidence="3 4">Enr10</strain>
    </source>
</reference>
<dbReference type="InterPro" id="IPR013216">
    <property type="entry name" value="Methyltransf_11"/>
</dbReference>
<dbReference type="Proteomes" id="UP000315647">
    <property type="component" value="Chromosome"/>
</dbReference>
<dbReference type="PANTHER" id="PTHR42912:SF93">
    <property type="entry name" value="N6-ADENOSINE-METHYLTRANSFERASE TMT1A"/>
    <property type="match status" value="1"/>
</dbReference>
<evidence type="ECO:0000313" key="3">
    <source>
        <dbReference type="EMBL" id="QDT25117.1"/>
    </source>
</evidence>
<feature type="transmembrane region" description="Helical" evidence="1">
    <location>
        <begin position="24"/>
        <end position="42"/>
    </location>
</feature>
<keyword evidence="1" id="KW-0812">Transmembrane</keyword>
<dbReference type="InterPro" id="IPR050508">
    <property type="entry name" value="Methyltransf_Superfamily"/>
</dbReference>
<dbReference type="Pfam" id="PF08241">
    <property type="entry name" value="Methyltransf_11"/>
    <property type="match status" value="1"/>
</dbReference>
<protein>
    <recommendedName>
        <fullName evidence="2">Methyltransferase type 11 domain-containing protein</fullName>
    </recommendedName>
</protein>
<keyword evidence="4" id="KW-1185">Reference proteome</keyword>
<dbReference type="GO" id="GO:0008757">
    <property type="term" value="F:S-adenosylmethionine-dependent methyltransferase activity"/>
    <property type="evidence" value="ECO:0007669"/>
    <property type="project" value="InterPro"/>
</dbReference>
<feature type="domain" description="Methyltransferase type 11" evidence="2">
    <location>
        <begin position="319"/>
        <end position="425"/>
    </location>
</feature>
<dbReference type="InterPro" id="IPR029063">
    <property type="entry name" value="SAM-dependent_MTases_sf"/>
</dbReference>
<evidence type="ECO:0000259" key="2">
    <source>
        <dbReference type="Pfam" id="PF08241"/>
    </source>
</evidence>
<dbReference type="AlphaFoldDB" id="A0A517Q0G3"/>
<evidence type="ECO:0000256" key="1">
    <source>
        <dbReference type="SAM" id="Phobius"/>
    </source>
</evidence>
<name>A0A517Q0G3_9PLAN</name>
<dbReference type="RefSeq" id="WP_145447995.1">
    <property type="nucleotide sequence ID" value="NZ_CP037421.1"/>
</dbReference>
<feature type="transmembrane region" description="Helical" evidence="1">
    <location>
        <begin position="48"/>
        <end position="67"/>
    </location>
</feature>
<dbReference type="Gene3D" id="3.40.50.150">
    <property type="entry name" value="Vaccinia Virus protein VP39"/>
    <property type="match status" value="1"/>
</dbReference>
<dbReference type="EMBL" id="CP037421">
    <property type="protein sequence ID" value="QDT25117.1"/>
    <property type="molecule type" value="Genomic_DNA"/>
</dbReference>
<organism evidence="3 4">
    <name type="scientific">Gimesia panareensis</name>
    <dbReference type="NCBI Taxonomy" id="2527978"/>
    <lineage>
        <taxon>Bacteria</taxon>
        <taxon>Pseudomonadati</taxon>
        <taxon>Planctomycetota</taxon>
        <taxon>Planctomycetia</taxon>
        <taxon>Planctomycetales</taxon>
        <taxon>Planctomycetaceae</taxon>
        <taxon>Gimesia</taxon>
    </lineage>
</organism>
<keyword evidence="1" id="KW-0472">Membrane</keyword>
<accession>A0A517Q0G3</accession>